<proteinExistence type="predicted"/>
<accession>A0A0F9GWX5</accession>
<name>A0A0F9GWX5_9ZZZZ</name>
<gene>
    <name evidence="1" type="ORF">LCGC14_1776400</name>
</gene>
<dbReference type="EMBL" id="LAZR01016729">
    <property type="protein sequence ID" value="KKM03244.1"/>
    <property type="molecule type" value="Genomic_DNA"/>
</dbReference>
<organism evidence="1">
    <name type="scientific">marine sediment metagenome</name>
    <dbReference type="NCBI Taxonomy" id="412755"/>
    <lineage>
        <taxon>unclassified sequences</taxon>
        <taxon>metagenomes</taxon>
        <taxon>ecological metagenomes</taxon>
    </lineage>
</organism>
<protein>
    <submittedName>
        <fullName evidence="1">Uncharacterized protein</fullName>
    </submittedName>
</protein>
<dbReference type="AlphaFoldDB" id="A0A0F9GWX5"/>
<comment type="caution">
    <text evidence="1">The sequence shown here is derived from an EMBL/GenBank/DDBJ whole genome shotgun (WGS) entry which is preliminary data.</text>
</comment>
<reference evidence="1" key="1">
    <citation type="journal article" date="2015" name="Nature">
        <title>Complex archaea that bridge the gap between prokaryotes and eukaryotes.</title>
        <authorList>
            <person name="Spang A."/>
            <person name="Saw J.H."/>
            <person name="Jorgensen S.L."/>
            <person name="Zaremba-Niedzwiedzka K."/>
            <person name="Martijn J."/>
            <person name="Lind A.E."/>
            <person name="van Eijk R."/>
            <person name="Schleper C."/>
            <person name="Guy L."/>
            <person name="Ettema T.J."/>
        </authorList>
    </citation>
    <scope>NUCLEOTIDE SEQUENCE</scope>
</reference>
<evidence type="ECO:0000313" key="1">
    <source>
        <dbReference type="EMBL" id="KKM03244.1"/>
    </source>
</evidence>
<sequence>MVNIEAELRNHLENAKDWEKMETPIEGVHVVKVPATKTRPALLFLEINPLIDGKPLKRKGLFVGSKEILVKFGESLNDDKTFQLIGELEKVNPEVSKNGVTKKLVF</sequence>